<proteinExistence type="predicted"/>
<evidence type="ECO:0000256" key="1">
    <source>
        <dbReference type="SAM" id="MobiDB-lite"/>
    </source>
</evidence>
<protein>
    <submittedName>
        <fullName evidence="2">Uncharacterized protein</fullName>
    </submittedName>
</protein>
<evidence type="ECO:0000313" key="2">
    <source>
        <dbReference type="EMBL" id="KIM74579.1"/>
    </source>
</evidence>
<accession>A0A0C3F3G2</accession>
<feature type="compositionally biased region" description="Basic and acidic residues" evidence="1">
    <location>
        <begin position="1"/>
        <end position="11"/>
    </location>
</feature>
<organism evidence="2 3">
    <name type="scientific">Piloderma croceum (strain F 1598)</name>
    <dbReference type="NCBI Taxonomy" id="765440"/>
    <lineage>
        <taxon>Eukaryota</taxon>
        <taxon>Fungi</taxon>
        <taxon>Dikarya</taxon>
        <taxon>Basidiomycota</taxon>
        <taxon>Agaricomycotina</taxon>
        <taxon>Agaricomycetes</taxon>
        <taxon>Agaricomycetidae</taxon>
        <taxon>Atheliales</taxon>
        <taxon>Atheliaceae</taxon>
        <taxon>Piloderma</taxon>
    </lineage>
</organism>
<keyword evidence="3" id="KW-1185">Reference proteome</keyword>
<dbReference type="Proteomes" id="UP000054166">
    <property type="component" value="Unassembled WGS sequence"/>
</dbReference>
<reference evidence="3" key="2">
    <citation type="submission" date="2015-01" db="EMBL/GenBank/DDBJ databases">
        <title>Evolutionary Origins and Diversification of the Mycorrhizal Mutualists.</title>
        <authorList>
            <consortium name="DOE Joint Genome Institute"/>
            <consortium name="Mycorrhizal Genomics Consortium"/>
            <person name="Kohler A."/>
            <person name="Kuo A."/>
            <person name="Nagy L.G."/>
            <person name="Floudas D."/>
            <person name="Copeland A."/>
            <person name="Barry K.W."/>
            <person name="Cichocki N."/>
            <person name="Veneault-Fourrey C."/>
            <person name="LaButti K."/>
            <person name="Lindquist E.A."/>
            <person name="Lipzen A."/>
            <person name="Lundell T."/>
            <person name="Morin E."/>
            <person name="Murat C."/>
            <person name="Riley R."/>
            <person name="Ohm R."/>
            <person name="Sun H."/>
            <person name="Tunlid A."/>
            <person name="Henrissat B."/>
            <person name="Grigoriev I.V."/>
            <person name="Hibbett D.S."/>
            <person name="Martin F."/>
        </authorList>
    </citation>
    <scope>NUCLEOTIDE SEQUENCE [LARGE SCALE GENOMIC DNA]</scope>
    <source>
        <strain evidence="3">F 1598</strain>
    </source>
</reference>
<gene>
    <name evidence="2" type="ORF">PILCRDRAFT_14346</name>
</gene>
<reference evidence="2 3" key="1">
    <citation type="submission" date="2014-04" db="EMBL/GenBank/DDBJ databases">
        <authorList>
            <consortium name="DOE Joint Genome Institute"/>
            <person name="Kuo A."/>
            <person name="Tarkka M."/>
            <person name="Buscot F."/>
            <person name="Kohler A."/>
            <person name="Nagy L.G."/>
            <person name="Floudas D."/>
            <person name="Copeland A."/>
            <person name="Barry K.W."/>
            <person name="Cichocki N."/>
            <person name="Veneault-Fourrey C."/>
            <person name="LaButti K."/>
            <person name="Lindquist E.A."/>
            <person name="Lipzen A."/>
            <person name="Lundell T."/>
            <person name="Morin E."/>
            <person name="Murat C."/>
            <person name="Sun H."/>
            <person name="Tunlid A."/>
            <person name="Henrissat B."/>
            <person name="Grigoriev I.V."/>
            <person name="Hibbett D.S."/>
            <person name="Martin F."/>
            <person name="Nordberg H.P."/>
            <person name="Cantor M.N."/>
            <person name="Hua S.X."/>
        </authorList>
    </citation>
    <scope>NUCLEOTIDE SEQUENCE [LARGE SCALE GENOMIC DNA]</scope>
    <source>
        <strain evidence="2 3">F 1598</strain>
    </source>
</reference>
<dbReference type="HOGENOM" id="CLU_1917855_0_0_1"/>
<dbReference type="InParanoid" id="A0A0C3F3G2"/>
<dbReference type="EMBL" id="KN833059">
    <property type="protein sequence ID" value="KIM74579.1"/>
    <property type="molecule type" value="Genomic_DNA"/>
</dbReference>
<sequence length="132" mass="14371">MREATTRRDLQTVDPNSSADAVIATPNTSTRQRREVKGSVLCYLQNEDVRGDGTGGDGMSGSLFTRVEVTPAIPSSIPALLTLPFHTGARIPVRSRSTSRPQSQLEQLIIARNGKTYFREKTGYPGVGVEDH</sequence>
<name>A0A0C3F3G2_PILCF</name>
<evidence type="ECO:0000313" key="3">
    <source>
        <dbReference type="Proteomes" id="UP000054166"/>
    </source>
</evidence>
<feature type="region of interest" description="Disordered" evidence="1">
    <location>
        <begin position="1"/>
        <end position="21"/>
    </location>
</feature>
<dbReference type="AlphaFoldDB" id="A0A0C3F3G2"/>